<dbReference type="InterPro" id="IPR036388">
    <property type="entry name" value="WH-like_DNA-bd_sf"/>
</dbReference>
<dbReference type="InterPro" id="IPR000835">
    <property type="entry name" value="HTH_MarR-typ"/>
</dbReference>
<protein>
    <submittedName>
        <fullName evidence="2">MarR family winged helix-turn-helix transcriptional regulator</fullName>
    </submittedName>
</protein>
<dbReference type="PANTHER" id="PTHR33164">
    <property type="entry name" value="TRANSCRIPTIONAL REGULATOR, MARR FAMILY"/>
    <property type="match status" value="1"/>
</dbReference>
<proteinExistence type="predicted"/>
<reference evidence="2" key="1">
    <citation type="submission" date="2021-04" db="EMBL/GenBank/DDBJ databases">
        <authorList>
            <person name="Hartkoorn R.C."/>
            <person name="Beaudoing E."/>
            <person name="Hot D."/>
        </authorList>
    </citation>
    <scope>NUCLEOTIDE SEQUENCE</scope>
    <source>
        <strain evidence="2">NRRL B-16292</strain>
    </source>
</reference>
<dbReference type="Proteomes" id="UP001059617">
    <property type="component" value="Chromosome"/>
</dbReference>
<evidence type="ECO:0000313" key="2">
    <source>
        <dbReference type="EMBL" id="UWP83044.1"/>
    </source>
</evidence>
<dbReference type="InterPro" id="IPR039422">
    <property type="entry name" value="MarR/SlyA-like"/>
</dbReference>
<dbReference type="Pfam" id="PF12802">
    <property type="entry name" value="MarR_2"/>
    <property type="match status" value="1"/>
</dbReference>
<dbReference type="PANTHER" id="PTHR33164:SF99">
    <property type="entry name" value="MARR FAMILY REGULATORY PROTEIN"/>
    <property type="match status" value="1"/>
</dbReference>
<keyword evidence="3" id="KW-1185">Reference proteome</keyword>
<dbReference type="PROSITE" id="PS50995">
    <property type="entry name" value="HTH_MARR_2"/>
    <property type="match status" value="1"/>
</dbReference>
<accession>A0ABY5W193</accession>
<dbReference type="SUPFAM" id="SSF46785">
    <property type="entry name" value="Winged helix' DNA-binding domain"/>
    <property type="match status" value="1"/>
</dbReference>
<evidence type="ECO:0000259" key="1">
    <source>
        <dbReference type="PROSITE" id="PS50995"/>
    </source>
</evidence>
<reference evidence="2" key="2">
    <citation type="submission" date="2022-09" db="EMBL/GenBank/DDBJ databases">
        <title>Biosynthetic gene clusters of Dactylosporangioum fulvum.</title>
        <authorList>
            <person name="Caradec T."/>
        </authorList>
    </citation>
    <scope>NUCLEOTIDE SEQUENCE</scope>
    <source>
        <strain evidence="2">NRRL B-16292</strain>
    </source>
</reference>
<dbReference type="EMBL" id="CP073720">
    <property type="protein sequence ID" value="UWP83044.1"/>
    <property type="molecule type" value="Genomic_DNA"/>
</dbReference>
<dbReference type="RefSeq" id="WP_259860823.1">
    <property type="nucleotide sequence ID" value="NZ_BAAAST010000080.1"/>
</dbReference>
<name>A0ABY5W193_9ACTN</name>
<evidence type="ECO:0000313" key="3">
    <source>
        <dbReference type="Proteomes" id="UP001059617"/>
    </source>
</evidence>
<dbReference type="InterPro" id="IPR036390">
    <property type="entry name" value="WH_DNA-bd_sf"/>
</dbReference>
<gene>
    <name evidence="2" type="ORF">Dfulv_01670</name>
</gene>
<feature type="domain" description="HTH marR-type" evidence="1">
    <location>
        <begin position="7"/>
        <end position="141"/>
    </location>
</feature>
<sequence>MKRPEDEPQIGALLRMAWETLHVEVYGQLRAAGFDDLREVHRPMLRYPPIDGMRPTELAAQLRLSKQATNDLIRDLEKLNYVRLERDPSDGRARVIRYTDRGWRLFRTGSQLSRDFGQRWARALGQQRYDEFSATLRTIVELGRPAQQPPS</sequence>
<dbReference type="Gene3D" id="1.10.10.10">
    <property type="entry name" value="Winged helix-like DNA-binding domain superfamily/Winged helix DNA-binding domain"/>
    <property type="match status" value="1"/>
</dbReference>
<organism evidence="2 3">
    <name type="scientific">Dactylosporangium fulvum</name>
    <dbReference type="NCBI Taxonomy" id="53359"/>
    <lineage>
        <taxon>Bacteria</taxon>
        <taxon>Bacillati</taxon>
        <taxon>Actinomycetota</taxon>
        <taxon>Actinomycetes</taxon>
        <taxon>Micromonosporales</taxon>
        <taxon>Micromonosporaceae</taxon>
        <taxon>Dactylosporangium</taxon>
    </lineage>
</organism>